<evidence type="ECO:0000313" key="3">
    <source>
        <dbReference type="Proteomes" id="UP001140562"/>
    </source>
</evidence>
<accession>A0A9W8X2J7</accession>
<organism evidence="2 3">
    <name type="scientific">Didymella glomerata</name>
    <dbReference type="NCBI Taxonomy" id="749621"/>
    <lineage>
        <taxon>Eukaryota</taxon>
        <taxon>Fungi</taxon>
        <taxon>Dikarya</taxon>
        <taxon>Ascomycota</taxon>
        <taxon>Pezizomycotina</taxon>
        <taxon>Dothideomycetes</taxon>
        <taxon>Pleosporomycetidae</taxon>
        <taxon>Pleosporales</taxon>
        <taxon>Pleosporineae</taxon>
        <taxon>Didymellaceae</taxon>
        <taxon>Didymella</taxon>
    </lineage>
</organism>
<gene>
    <name evidence="2" type="ORF">N0V87_003324</name>
</gene>
<sequence length="188" mass="21204">MLGSMTKPAEEPQPRDQYHNPAALGQQFDVNFEPAQQADGEPAISDRSLRPMRLRQIGTGVNAERAKNPKDDSRTDEAMRTNLVRCIGYQSKMNTAKRLKRSQDGISHETLRLKIYFEPADFDAQKTQTRKTSNKKVTTEDTSEGEEVRDAQNVGVEGDNAAKRGKRHDDAMGSAMQLQKKQRDLRKT</sequence>
<keyword evidence="3" id="KW-1185">Reference proteome</keyword>
<comment type="caution">
    <text evidence="2">The sequence shown here is derived from an EMBL/GenBank/DDBJ whole genome shotgun (WGS) entry which is preliminary data.</text>
</comment>
<feature type="compositionally biased region" description="Basic and acidic residues" evidence="1">
    <location>
        <begin position="8"/>
        <end position="18"/>
    </location>
</feature>
<name>A0A9W8X2J7_9PLEO</name>
<proteinExistence type="predicted"/>
<evidence type="ECO:0000313" key="2">
    <source>
        <dbReference type="EMBL" id="KAJ4339387.1"/>
    </source>
</evidence>
<reference evidence="2" key="1">
    <citation type="submission" date="2022-10" db="EMBL/GenBank/DDBJ databases">
        <title>Tapping the CABI collections for fungal endophytes: first genome assemblies for Collariella, Neodidymelliopsis, Ascochyta clinopodiicola, Didymella pomorum, Didymosphaeria variabile, Neocosmospora piperis and Neocucurbitaria cava.</title>
        <authorList>
            <person name="Hill R."/>
        </authorList>
    </citation>
    <scope>NUCLEOTIDE SEQUENCE</scope>
    <source>
        <strain evidence="2">IMI 360193</strain>
    </source>
</reference>
<feature type="region of interest" description="Disordered" evidence="1">
    <location>
        <begin position="124"/>
        <end position="188"/>
    </location>
</feature>
<feature type="region of interest" description="Disordered" evidence="1">
    <location>
        <begin position="1"/>
        <end position="79"/>
    </location>
</feature>
<dbReference type="AlphaFoldDB" id="A0A9W8X2J7"/>
<feature type="compositionally biased region" description="Basic and acidic residues" evidence="1">
    <location>
        <begin position="64"/>
        <end position="79"/>
    </location>
</feature>
<dbReference type="EMBL" id="JAPEUV010000023">
    <property type="protein sequence ID" value="KAJ4339387.1"/>
    <property type="molecule type" value="Genomic_DNA"/>
</dbReference>
<dbReference type="Proteomes" id="UP001140562">
    <property type="component" value="Unassembled WGS sequence"/>
</dbReference>
<protein>
    <submittedName>
        <fullName evidence="2">Uncharacterized protein</fullName>
    </submittedName>
</protein>
<evidence type="ECO:0000256" key="1">
    <source>
        <dbReference type="SAM" id="MobiDB-lite"/>
    </source>
</evidence>